<evidence type="ECO:0000256" key="2">
    <source>
        <dbReference type="SAM" id="MobiDB-lite"/>
    </source>
</evidence>
<feature type="compositionally biased region" description="Basic and acidic residues" evidence="2">
    <location>
        <begin position="495"/>
        <end position="514"/>
    </location>
</feature>
<feature type="region of interest" description="Disordered" evidence="2">
    <location>
        <begin position="1"/>
        <end position="36"/>
    </location>
</feature>
<feature type="compositionally biased region" description="Polar residues" evidence="2">
    <location>
        <begin position="247"/>
        <end position="262"/>
    </location>
</feature>
<dbReference type="AlphaFoldDB" id="A0A0K2VAL6"/>
<feature type="compositionally biased region" description="Acidic residues" evidence="2">
    <location>
        <begin position="480"/>
        <end position="494"/>
    </location>
</feature>
<evidence type="ECO:0000256" key="1">
    <source>
        <dbReference type="SAM" id="Coils"/>
    </source>
</evidence>
<feature type="compositionally biased region" description="Polar residues" evidence="2">
    <location>
        <begin position="318"/>
        <end position="344"/>
    </location>
</feature>
<protein>
    <submittedName>
        <fullName evidence="3">Uncharacterized protein</fullName>
    </submittedName>
</protein>
<feature type="compositionally biased region" description="Basic and acidic residues" evidence="2">
    <location>
        <begin position="201"/>
        <end position="217"/>
    </location>
</feature>
<dbReference type="EMBL" id="HACA01030173">
    <property type="protein sequence ID" value="CDW47534.1"/>
    <property type="molecule type" value="Transcribed_RNA"/>
</dbReference>
<feature type="region of interest" description="Disordered" evidence="2">
    <location>
        <begin position="199"/>
        <end position="411"/>
    </location>
</feature>
<accession>A0A0K2VAL6</accession>
<feature type="region of interest" description="Disordered" evidence="2">
    <location>
        <begin position="457"/>
        <end position="529"/>
    </location>
</feature>
<feature type="compositionally biased region" description="Basic and acidic residues" evidence="2">
    <location>
        <begin position="696"/>
        <end position="708"/>
    </location>
</feature>
<feature type="compositionally biased region" description="Acidic residues" evidence="2">
    <location>
        <begin position="709"/>
        <end position="718"/>
    </location>
</feature>
<name>A0A0K2VAL6_LEPSM</name>
<feature type="coiled-coil region" evidence="1">
    <location>
        <begin position="40"/>
        <end position="74"/>
    </location>
</feature>
<feature type="compositionally biased region" description="Polar residues" evidence="2">
    <location>
        <begin position="270"/>
        <end position="280"/>
    </location>
</feature>
<reference evidence="3" key="1">
    <citation type="submission" date="2014-05" db="EMBL/GenBank/DDBJ databases">
        <authorList>
            <person name="Chronopoulou M."/>
        </authorList>
    </citation>
    <scope>NUCLEOTIDE SEQUENCE</scope>
    <source>
        <tissue evidence="3">Whole organism</tissue>
    </source>
</reference>
<dbReference type="OrthoDB" id="10662971at2759"/>
<sequence>MTTSMSASSLICSTNSGTPGSPYRSSSGSLNGLTSRPSLNKELVQKLRSMTETIKILSDENIVVKEENQRLRRNSSLSRDMEQLENYDELSKSQLIALTVSYDKKFKDMADELEKVKEVSTEQQMNKNNMSNATKSEKDKYKSLARRLKEERNNYKCALQEKQNEQSVLKDEMEKMSDLISELRENCHKLQSELLQVRRRSASERFSDASVQTDHRRTSSARRSSIGSGGSSESVRRARSVYSVNRNQQVINNTSKNTSASNPKPRPSMNFRNQTATSAAKTVAKNNTTPNNHHHRHINSQPGTPKSGPKFAKPVTKPSASPRINSGADSPLKKTTMTSFSSPSKIPIVRGIPRSHVGSSKIPTPSKIPGPKSLSPSIVSINNKNASPQQGGTQVSSSSSSGVAKTTTYVKDEEPGVVAARPAIISDEIDEEEDILIVNKDETLQEYSITLMKNKQNEKAESLTLPVSSSSSSSYSSKADDDDDDEVEGEEFDDDFHRHSDSAKDPSADDEGSRDSSVINSVPCTPKTKKKIENLKQSLTARRVHRTWQHFYEELEERNLSSPNHALGLKQSQQHQPLTLKLDEKCNRKYSLPVESTMRGFEDLNPQILSEQLHEEDAEEALMLSRNTLKNRIHTARPWLKNKAKSAKELLCPREDGSSEEDTNPSFSNSNKAFLRLQADKDLFTAGKVSAIKAQFNERRRLPDRSDGITDDDEELGI</sequence>
<feature type="compositionally biased region" description="Low complexity" evidence="2">
    <location>
        <begin position="468"/>
        <end position="477"/>
    </location>
</feature>
<organism evidence="3">
    <name type="scientific">Lepeophtheirus salmonis</name>
    <name type="common">Salmon louse</name>
    <name type="synonym">Caligus salmonis</name>
    <dbReference type="NCBI Taxonomy" id="72036"/>
    <lineage>
        <taxon>Eukaryota</taxon>
        <taxon>Metazoa</taxon>
        <taxon>Ecdysozoa</taxon>
        <taxon>Arthropoda</taxon>
        <taxon>Crustacea</taxon>
        <taxon>Multicrustacea</taxon>
        <taxon>Hexanauplia</taxon>
        <taxon>Copepoda</taxon>
        <taxon>Siphonostomatoida</taxon>
        <taxon>Caligidae</taxon>
        <taxon>Lepeophtheirus</taxon>
    </lineage>
</organism>
<evidence type="ECO:0000313" key="3">
    <source>
        <dbReference type="EMBL" id="CDW47534.1"/>
    </source>
</evidence>
<proteinExistence type="predicted"/>
<feature type="compositionally biased region" description="Polar residues" evidence="2">
    <location>
        <begin position="374"/>
        <end position="395"/>
    </location>
</feature>
<keyword evidence="1" id="KW-0175">Coiled coil</keyword>
<feature type="region of interest" description="Disordered" evidence="2">
    <location>
        <begin position="695"/>
        <end position="718"/>
    </location>
</feature>